<reference evidence="1 2" key="1">
    <citation type="journal article" date="2023" name="Limnol Oceanogr Lett">
        <title>Environmental adaptations by the intertidal Antarctic cyanobacterium Halotia branconii CENA392 as revealed using long-read genome sequencing.</title>
        <authorList>
            <person name="Dextro R.B."/>
            <person name="Delbaje E."/>
            <person name="Freitas P.N.N."/>
            <person name="Geraldes V."/>
            <person name="Pinto E."/>
            <person name="Long P.F."/>
            <person name="Fiore M.F."/>
        </authorList>
    </citation>
    <scope>NUCLEOTIDE SEQUENCE [LARGE SCALE GENOMIC DNA]</scope>
    <source>
        <strain evidence="1 2">CENA392</strain>
    </source>
</reference>
<sequence length="83" mass="9571">MNYCPCCSGLLLKHVHGSEISWFCRHCWQYMPADTWNNPTSLEKAIINKPLVTIGNRERTNTKTYTKKRQSVTGWIGIQDMPA</sequence>
<dbReference type="AlphaFoldDB" id="A0AAJ6NNW4"/>
<name>A0AAJ6NNW4_9CYAN</name>
<organism evidence="1 2">
    <name type="scientific">Halotia branconii CENA392</name>
    <dbReference type="NCBI Taxonomy" id="1539056"/>
    <lineage>
        <taxon>Bacteria</taxon>
        <taxon>Bacillati</taxon>
        <taxon>Cyanobacteriota</taxon>
        <taxon>Cyanophyceae</taxon>
        <taxon>Nostocales</taxon>
        <taxon>Nodulariaceae</taxon>
        <taxon>Halotia</taxon>
    </lineage>
</organism>
<evidence type="ECO:0000313" key="1">
    <source>
        <dbReference type="EMBL" id="WGV23856.1"/>
    </source>
</evidence>
<dbReference type="Proteomes" id="UP001223520">
    <property type="component" value="Chromosome"/>
</dbReference>
<evidence type="ECO:0000313" key="2">
    <source>
        <dbReference type="Proteomes" id="UP001223520"/>
    </source>
</evidence>
<dbReference type="RefSeq" id="WP_281481186.1">
    <property type="nucleotide sequence ID" value="NZ_CP124543.1"/>
</dbReference>
<proteinExistence type="predicted"/>
<protein>
    <submittedName>
        <fullName evidence="1">Uncharacterized protein</fullName>
    </submittedName>
</protein>
<keyword evidence="2" id="KW-1185">Reference proteome</keyword>
<dbReference type="KEGG" id="hbq:QI031_18830"/>
<accession>A0AAJ6NNW4</accession>
<gene>
    <name evidence="1" type="ORF">QI031_18830</name>
</gene>
<dbReference type="EMBL" id="CP124543">
    <property type="protein sequence ID" value="WGV23856.1"/>
    <property type="molecule type" value="Genomic_DNA"/>
</dbReference>